<evidence type="ECO:0000256" key="3">
    <source>
        <dbReference type="ARBA" id="ARBA00022448"/>
    </source>
</evidence>
<evidence type="ECO:0000256" key="7">
    <source>
        <dbReference type="ARBA" id="ARBA00022989"/>
    </source>
</evidence>
<evidence type="ECO:0000256" key="4">
    <source>
        <dbReference type="ARBA" id="ARBA00022475"/>
    </source>
</evidence>
<dbReference type="Pfam" id="PF01061">
    <property type="entry name" value="ABC2_membrane"/>
    <property type="match status" value="1"/>
</dbReference>
<keyword evidence="12" id="KW-1185">Reference proteome</keyword>
<feature type="domain" description="ABC transmembrane type-2" evidence="10">
    <location>
        <begin position="34"/>
        <end position="252"/>
    </location>
</feature>
<dbReference type="InterPro" id="IPR047817">
    <property type="entry name" value="ABC2_TM_bact-type"/>
</dbReference>
<dbReference type="Proteomes" id="UP000234271">
    <property type="component" value="Chromosome"/>
</dbReference>
<evidence type="ECO:0000256" key="9">
    <source>
        <dbReference type="RuleBase" id="RU361157"/>
    </source>
</evidence>
<protein>
    <recommendedName>
        <fullName evidence="9">Transport permease protein</fullName>
    </recommendedName>
</protein>
<evidence type="ECO:0000256" key="5">
    <source>
        <dbReference type="ARBA" id="ARBA00022519"/>
    </source>
</evidence>
<dbReference type="InterPro" id="IPR013525">
    <property type="entry name" value="ABC2_TM"/>
</dbReference>
<comment type="subcellular location">
    <subcellularLocation>
        <location evidence="1 9">Cell inner membrane</location>
        <topology evidence="1 9">Multi-pass membrane protein</topology>
    </subcellularLocation>
</comment>
<feature type="transmembrane region" description="Helical" evidence="9">
    <location>
        <begin position="172"/>
        <end position="191"/>
    </location>
</feature>
<dbReference type="OrthoDB" id="9786910at2"/>
<keyword evidence="5" id="KW-0997">Cell inner membrane</keyword>
<sequence>MLQEIQRNRLARYGELILYKTYADLKAESERTYLGFLWWIFEPILYMSVFYLFFGILLGHGTDDYVPFLLVGLTMWQWFKSCVTHGSETILNGRHLMQQVYLPKVLFPIILILTDTVKFLFILAILLGFLWFSGYHLGFTYIALLPLIFIQLLFITGVTFVIAAIIPFIPDLRFVIENFLLAVFFLSGIVVKPEVIPEAYRGLYYLNPLVSLIENYRNVLLYDKMPSIPSLFALTGIALAMTWLGYSLITRFEYRYPKVMS</sequence>
<comment type="caution">
    <text evidence="9">Lacks conserved residue(s) required for the propagation of feature annotation.</text>
</comment>
<dbReference type="PANTHER" id="PTHR30413">
    <property type="entry name" value="INNER MEMBRANE TRANSPORT PERMEASE"/>
    <property type="match status" value="1"/>
</dbReference>
<feature type="transmembrane region" description="Helical" evidence="9">
    <location>
        <begin position="105"/>
        <end position="132"/>
    </location>
</feature>
<evidence type="ECO:0000313" key="11">
    <source>
        <dbReference type="EMBL" id="AUI70588.2"/>
    </source>
</evidence>
<evidence type="ECO:0000313" key="12">
    <source>
        <dbReference type="Proteomes" id="UP000234271"/>
    </source>
</evidence>
<accession>A0A2N9YJA3</accession>
<feature type="transmembrane region" description="Helical" evidence="9">
    <location>
        <begin position="228"/>
        <end position="249"/>
    </location>
</feature>
<dbReference type="GO" id="GO:0140359">
    <property type="term" value="F:ABC-type transporter activity"/>
    <property type="evidence" value="ECO:0007669"/>
    <property type="project" value="InterPro"/>
</dbReference>
<keyword evidence="3 9" id="KW-0813">Transport</keyword>
<feature type="transmembrane region" description="Helical" evidence="9">
    <location>
        <begin position="36"/>
        <end position="59"/>
    </location>
</feature>
<dbReference type="EMBL" id="CP018889">
    <property type="protein sequence ID" value="AUI70588.2"/>
    <property type="molecule type" value="Genomic_DNA"/>
</dbReference>
<evidence type="ECO:0000256" key="1">
    <source>
        <dbReference type="ARBA" id="ARBA00004429"/>
    </source>
</evidence>
<dbReference type="STRING" id="288004.AL038_14270"/>
<evidence type="ECO:0000259" key="10">
    <source>
        <dbReference type="PROSITE" id="PS51012"/>
    </source>
</evidence>
<reference evidence="12" key="1">
    <citation type="submission" date="2016-12" db="EMBL/GenBank/DDBJ databases">
        <title>Complete Genome Sequence of Beggiatoa leptomitiformis D-401.</title>
        <authorList>
            <person name="Fomenkov A."/>
            <person name="Vincze T."/>
            <person name="Grabovich M."/>
            <person name="Anton B.P."/>
            <person name="Dubinina G."/>
            <person name="Orlova M."/>
            <person name="Belousova E."/>
            <person name="Roberts R.J."/>
        </authorList>
    </citation>
    <scope>NUCLEOTIDE SEQUENCE [LARGE SCALE GENOMIC DNA]</scope>
    <source>
        <strain evidence="12">D-401</strain>
    </source>
</reference>
<evidence type="ECO:0000256" key="6">
    <source>
        <dbReference type="ARBA" id="ARBA00022692"/>
    </source>
</evidence>
<feature type="transmembrane region" description="Helical" evidence="9">
    <location>
        <begin position="138"/>
        <end position="165"/>
    </location>
</feature>
<dbReference type="InterPro" id="IPR000412">
    <property type="entry name" value="ABC_2_transport"/>
</dbReference>
<gene>
    <name evidence="11" type="ORF">BLE401_09990</name>
</gene>
<name>A0A2N9YJA3_9GAMM</name>
<evidence type="ECO:0000256" key="2">
    <source>
        <dbReference type="ARBA" id="ARBA00007783"/>
    </source>
</evidence>
<dbReference type="PRINTS" id="PR00164">
    <property type="entry name" value="ABC2TRNSPORT"/>
</dbReference>
<keyword evidence="4 9" id="KW-1003">Cell membrane</keyword>
<comment type="similarity">
    <text evidence="2 9">Belongs to the ABC-2 integral membrane protein family.</text>
</comment>
<dbReference type="GO" id="GO:0043190">
    <property type="term" value="C:ATP-binding cassette (ABC) transporter complex"/>
    <property type="evidence" value="ECO:0007669"/>
    <property type="project" value="InterPro"/>
</dbReference>
<organism evidence="11 12">
    <name type="scientific">Beggiatoa leptomitoformis</name>
    <dbReference type="NCBI Taxonomy" id="288004"/>
    <lineage>
        <taxon>Bacteria</taxon>
        <taxon>Pseudomonadati</taxon>
        <taxon>Pseudomonadota</taxon>
        <taxon>Gammaproteobacteria</taxon>
        <taxon>Thiotrichales</taxon>
        <taxon>Thiotrichaceae</taxon>
        <taxon>Beggiatoa</taxon>
    </lineage>
</organism>
<dbReference type="PROSITE" id="PS51012">
    <property type="entry name" value="ABC_TM2"/>
    <property type="match status" value="1"/>
</dbReference>
<keyword evidence="7 9" id="KW-1133">Transmembrane helix</keyword>
<dbReference type="AlphaFoldDB" id="A0A2N9YJA3"/>
<keyword evidence="8 9" id="KW-0472">Membrane</keyword>
<evidence type="ECO:0000256" key="8">
    <source>
        <dbReference type="ARBA" id="ARBA00023136"/>
    </source>
</evidence>
<dbReference type="GO" id="GO:0015920">
    <property type="term" value="P:lipopolysaccharide transport"/>
    <property type="evidence" value="ECO:0007669"/>
    <property type="project" value="TreeGrafter"/>
</dbReference>
<dbReference type="RefSeq" id="WP_062153925.1">
    <property type="nucleotide sequence ID" value="NZ_CP012373.2"/>
</dbReference>
<proteinExistence type="inferred from homology"/>
<dbReference type="PANTHER" id="PTHR30413:SF8">
    <property type="entry name" value="TRANSPORT PERMEASE PROTEIN"/>
    <property type="match status" value="1"/>
</dbReference>
<keyword evidence="6 9" id="KW-0812">Transmembrane</keyword>